<dbReference type="Gene3D" id="3.40.50.300">
    <property type="entry name" value="P-loop containing nucleotide triphosphate hydrolases"/>
    <property type="match status" value="1"/>
</dbReference>
<dbReference type="Pfam" id="PF13177">
    <property type="entry name" value="DNA_pol3_delta2"/>
    <property type="match status" value="1"/>
</dbReference>
<dbReference type="AlphaFoldDB" id="A0A0B3Y640"/>
<organism evidence="4 5">
    <name type="scientific">Alteromonas marina</name>
    <dbReference type="NCBI Taxonomy" id="203795"/>
    <lineage>
        <taxon>Bacteria</taxon>
        <taxon>Pseudomonadati</taxon>
        <taxon>Pseudomonadota</taxon>
        <taxon>Gammaproteobacteria</taxon>
        <taxon>Alteromonadales</taxon>
        <taxon>Alteromonadaceae</taxon>
        <taxon>Alteromonas/Salinimonas group</taxon>
        <taxon>Alteromonas</taxon>
    </lineage>
</organism>
<dbReference type="RefSeq" id="WP_039223994.1">
    <property type="nucleotide sequence ID" value="NZ_JWLW01000067.1"/>
</dbReference>
<gene>
    <name evidence="4" type="ORF">RJ41_18455</name>
</gene>
<evidence type="ECO:0000256" key="1">
    <source>
        <dbReference type="ARBA" id="ARBA00012417"/>
    </source>
</evidence>
<dbReference type="SUPFAM" id="SSF52540">
    <property type="entry name" value="P-loop containing nucleoside triphosphate hydrolases"/>
    <property type="match status" value="1"/>
</dbReference>
<evidence type="ECO:0000256" key="2">
    <source>
        <dbReference type="ARBA" id="ARBA00022932"/>
    </source>
</evidence>
<proteinExistence type="predicted"/>
<dbReference type="EC" id="2.7.7.7" evidence="1"/>
<comment type="caution">
    <text evidence="4">The sequence shown here is derived from an EMBL/GenBank/DDBJ whole genome shotgun (WGS) entry which is preliminary data.</text>
</comment>
<reference evidence="4 5" key="1">
    <citation type="submission" date="2014-12" db="EMBL/GenBank/DDBJ databases">
        <title>Genome sequencing of Alteromonas marina AD001.</title>
        <authorList>
            <person name="Adrian T.G.S."/>
            <person name="Chan K.G."/>
        </authorList>
    </citation>
    <scope>NUCLEOTIDE SEQUENCE [LARGE SCALE GENOMIC DNA]</scope>
    <source>
        <strain evidence="4 5">AD001</strain>
    </source>
</reference>
<dbReference type="PANTHER" id="PTHR11669:SF8">
    <property type="entry name" value="DNA POLYMERASE III SUBUNIT DELTA"/>
    <property type="match status" value="1"/>
</dbReference>
<dbReference type="InterPro" id="IPR050238">
    <property type="entry name" value="DNA_Rep/Repair_Clamp_Loader"/>
</dbReference>
<comment type="catalytic activity">
    <reaction evidence="3">
        <text>DNA(n) + a 2'-deoxyribonucleoside 5'-triphosphate = DNA(n+1) + diphosphate</text>
        <dbReference type="Rhea" id="RHEA:22508"/>
        <dbReference type="Rhea" id="RHEA-COMP:17339"/>
        <dbReference type="Rhea" id="RHEA-COMP:17340"/>
        <dbReference type="ChEBI" id="CHEBI:33019"/>
        <dbReference type="ChEBI" id="CHEBI:61560"/>
        <dbReference type="ChEBI" id="CHEBI:173112"/>
        <dbReference type="EC" id="2.7.7.7"/>
    </reaction>
</comment>
<evidence type="ECO:0000313" key="4">
    <source>
        <dbReference type="EMBL" id="KHT44203.1"/>
    </source>
</evidence>
<evidence type="ECO:0000256" key="3">
    <source>
        <dbReference type="ARBA" id="ARBA00049244"/>
    </source>
</evidence>
<dbReference type="Proteomes" id="UP000031197">
    <property type="component" value="Unassembled WGS sequence"/>
</dbReference>
<dbReference type="PANTHER" id="PTHR11669">
    <property type="entry name" value="REPLICATION FACTOR C / DNA POLYMERASE III GAMMA-TAU SUBUNIT"/>
    <property type="match status" value="1"/>
</dbReference>
<dbReference type="GO" id="GO:0006261">
    <property type="term" value="P:DNA-templated DNA replication"/>
    <property type="evidence" value="ECO:0007669"/>
    <property type="project" value="TreeGrafter"/>
</dbReference>
<name>A0A0B3Y640_9ALTE</name>
<keyword evidence="5" id="KW-1185">Reference proteome</keyword>
<keyword evidence="2" id="KW-0548">Nucleotidyltransferase</keyword>
<evidence type="ECO:0000313" key="5">
    <source>
        <dbReference type="Proteomes" id="UP000031197"/>
    </source>
</evidence>
<accession>A0A0B3Y640</accession>
<dbReference type="InterPro" id="IPR027417">
    <property type="entry name" value="P-loop_NTPase"/>
</dbReference>
<dbReference type="GO" id="GO:0009360">
    <property type="term" value="C:DNA polymerase III complex"/>
    <property type="evidence" value="ECO:0007669"/>
    <property type="project" value="TreeGrafter"/>
</dbReference>
<dbReference type="OrthoDB" id="9811073at2"/>
<sequence>MQVMPWFATTFSTLLSRYMAKKLHHGLLLTGPKGIGKYQLALGLSNALLCRQPSINGPCEQCQSCHLRQAGNHPDFHVLESEKQLGVEKIREGIGKLSGTAQMGGNKVLLIPRADTMTEAAANALLKTLEEPTNNTFLLLITDSINKIMPTILSRCERQILSLPSVSDSLNYLNAKGVEDASEALLAAYGYAPLRLEEALSGEEDFSYRNFSDGMQALLAGDANLQVQTLANKWQDNAPQIALWCQQMAHDEYIKRQQAVDFKRYEACVDAVRTLQHAGVNKSMVLFGLLKQFQR</sequence>
<dbReference type="GO" id="GO:0003887">
    <property type="term" value="F:DNA-directed DNA polymerase activity"/>
    <property type="evidence" value="ECO:0007669"/>
    <property type="project" value="UniProtKB-KW"/>
</dbReference>
<keyword evidence="2" id="KW-0808">Transferase</keyword>
<protein>
    <recommendedName>
        <fullName evidence="1">DNA-directed DNA polymerase</fullName>
        <ecNumber evidence="1">2.7.7.7</ecNumber>
    </recommendedName>
</protein>
<dbReference type="EMBL" id="JWLW01000067">
    <property type="protein sequence ID" value="KHT44203.1"/>
    <property type="molecule type" value="Genomic_DNA"/>
</dbReference>
<keyword evidence="2" id="KW-0239">DNA-directed DNA polymerase</keyword>